<organism evidence="1 2">
    <name type="scientific">Anaerosolibacter carboniphilus</name>
    <dbReference type="NCBI Taxonomy" id="1417629"/>
    <lineage>
        <taxon>Bacteria</taxon>
        <taxon>Bacillati</taxon>
        <taxon>Bacillota</taxon>
        <taxon>Clostridia</taxon>
        <taxon>Peptostreptococcales</taxon>
        <taxon>Thermotaleaceae</taxon>
        <taxon>Anaerosolibacter</taxon>
    </lineage>
</organism>
<accession>A0A841KYM3</accession>
<protein>
    <submittedName>
        <fullName evidence="1">Uncharacterized protein</fullName>
    </submittedName>
</protein>
<name>A0A841KYM3_9FIRM</name>
<dbReference type="Proteomes" id="UP000579281">
    <property type="component" value="Unassembled WGS sequence"/>
</dbReference>
<keyword evidence="2" id="KW-1185">Reference proteome</keyword>
<dbReference type="EMBL" id="JACHEN010000023">
    <property type="protein sequence ID" value="MBB6217418.1"/>
    <property type="molecule type" value="Genomic_DNA"/>
</dbReference>
<evidence type="ECO:0000313" key="1">
    <source>
        <dbReference type="EMBL" id="MBB6217418.1"/>
    </source>
</evidence>
<sequence>MKRVVEGLKIYERFPNEIIMTPRGLYQLGGETIIHNLVDLKEMA</sequence>
<comment type="caution">
    <text evidence="1">The sequence shown here is derived from an EMBL/GenBank/DDBJ whole genome shotgun (WGS) entry which is preliminary data.</text>
</comment>
<proteinExistence type="predicted"/>
<gene>
    <name evidence="1" type="ORF">HNQ80_003537</name>
</gene>
<dbReference type="AlphaFoldDB" id="A0A841KYM3"/>
<dbReference type="RefSeq" id="WP_279289008.1">
    <property type="nucleotide sequence ID" value="NZ_JACHEN010000023.1"/>
</dbReference>
<evidence type="ECO:0000313" key="2">
    <source>
        <dbReference type="Proteomes" id="UP000579281"/>
    </source>
</evidence>
<reference evidence="1 2" key="1">
    <citation type="submission" date="2020-08" db="EMBL/GenBank/DDBJ databases">
        <title>Genomic Encyclopedia of Type Strains, Phase IV (KMG-IV): sequencing the most valuable type-strain genomes for metagenomic binning, comparative biology and taxonomic classification.</title>
        <authorList>
            <person name="Goeker M."/>
        </authorList>
    </citation>
    <scope>NUCLEOTIDE SEQUENCE [LARGE SCALE GENOMIC DNA]</scope>
    <source>
        <strain evidence="1 2">DSM 103526</strain>
    </source>
</reference>